<keyword evidence="3" id="KW-0813">Transport</keyword>
<evidence type="ECO:0000256" key="5">
    <source>
        <dbReference type="SAM" id="Phobius"/>
    </source>
</evidence>
<dbReference type="Gene3D" id="3.40.190.10">
    <property type="entry name" value="Periplasmic binding protein-like II"/>
    <property type="match status" value="1"/>
</dbReference>
<gene>
    <name evidence="8" type="ORF">PG2T_08250</name>
</gene>
<dbReference type="GO" id="GO:0015833">
    <property type="term" value="P:peptide transport"/>
    <property type="evidence" value="ECO:0007669"/>
    <property type="project" value="TreeGrafter"/>
</dbReference>
<feature type="domain" description="Solute-binding protein family 5" evidence="7">
    <location>
        <begin position="169"/>
        <end position="586"/>
    </location>
</feature>
<keyword evidence="4 6" id="KW-0732">Signal</keyword>
<evidence type="ECO:0000259" key="7">
    <source>
        <dbReference type="Pfam" id="PF00496"/>
    </source>
</evidence>
<evidence type="ECO:0000256" key="3">
    <source>
        <dbReference type="ARBA" id="ARBA00022448"/>
    </source>
</evidence>
<keyword evidence="5" id="KW-0812">Transmembrane</keyword>
<evidence type="ECO:0000256" key="1">
    <source>
        <dbReference type="ARBA" id="ARBA00004196"/>
    </source>
</evidence>
<evidence type="ECO:0000313" key="9">
    <source>
        <dbReference type="Proteomes" id="UP000092952"/>
    </source>
</evidence>
<reference evidence="9" key="1">
    <citation type="submission" date="2016-03" db="EMBL/GenBank/DDBJ databases">
        <title>Complete genome sequence of Solimmundus cernigliae, representing a novel lineage of polycyclic aromatic hydrocarbon degraders within the Gammaproteobacteria.</title>
        <authorList>
            <person name="Singleton D.R."/>
            <person name="Dickey A.N."/>
            <person name="Scholl E.H."/>
            <person name="Wright F.A."/>
            <person name="Aitken M.D."/>
        </authorList>
    </citation>
    <scope>NUCLEOTIDE SEQUENCE [LARGE SCALE GENOMIC DNA]</scope>
    <source>
        <strain evidence="9">TR3.2</strain>
    </source>
</reference>
<keyword evidence="5" id="KW-1133">Transmembrane helix</keyword>
<dbReference type="EMBL" id="CP014671">
    <property type="protein sequence ID" value="ANX04167.1"/>
    <property type="molecule type" value="Genomic_DNA"/>
</dbReference>
<dbReference type="STRING" id="1810504.PG2T_08250"/>
<dbReference type="PIRSF" id="PIRSF002741">
    <property type="entry name" value="MppA"/>
    <property type="match status" value="1"/>
</dbReference>
<sequence length="720" mass="80285">MRLPAPFRLLLPLLLIALAGCGEGPLNSPYPAAEQNANTLYAAFAERPKHLDPAVAYSSNEYAFIQQVYEPPLQYHYLRRPFALVPLSAAELPRTTLLDRAGNALPAGADPAGAAASMYEIRIQPGIRYAPHPAFARADDGRLLYHRLDPAALGRIDTLADFAQRASRELTADDYLYQIKRLASPRVQSPIRGLLQAHIAGFAQLSEALAAVDDDKWLDLRRFDLAGVQAVDRYTLRIRLTDVYPQFTYWLAMPFFAPLPWEADRFYSQPGLAAKNISLDWYPVGTGPYMLSVNDPNRRMVLERNPLFRGEPYPADGEPGDAAAGLLADAGKPMPFIDRAVYSLERESIPVWTKFLQGYYDRSAVGQDSFDQVVNLGAGGELELTDAMRSRGMRLSSSVMSSIFYTGLNMLDDTVGGDGPKPRALRQAIAIAIDQEESIAIFQNGLGLAMQGPLPPGIFGYRDGEAGINRYAYGWQAGRPQRLGIERARALLKTAGYPNGRDAASGKPLVLYFDSMASGPDAKSYMDWLRKQFGKLGVQLVVRSTDYNRFQDKMRRGQAQIYQWGWNADYPDPENFLFLFYGPNGKVKHGGENASNYANAEFDRAFERMRVLPNGAERQRLIDRMVELLRRDAPWVAGFHPQQVVLNHAWTANLKPNDMATNTLKYQRLDPSLRASMRAAWNKPRWAPVVAVGALLLLSAVPAIRLWRKRLRANAHGDHP</sequence>
<feature type="chain" id="PRO_5008533036" evidence="6">
    <location>
        <begin position="20"/>
        <end position="720"/>
    </location>
</feature>
<dbReference type="InterPro" id="IPR000914">
    <property type="entry name" value="SBP_5_dom"/>
</dbReference>
<dbReference type="AlphaFoldDB" id="A0A1B1YTY0"/>
<protein>
    <submittedName>
        <fullName evidence="8">Peptide ABC transporter substrate-binding protein</fullName>
    </submittedName>
</protein>
<proteinExistence type="inferred from homology"/>
<dbReference type="InParanoid" id="A0A1B1YTY0"/>
<dbReference type="GO" id="GO:0043190">
    <property type="term" value="C:ATP-binding cassette (ABC) transporter complex"/>
    <property type="evidence" value="ECO:0007669"/>
    <property type="project" value="InterPro"/>
</dbReference>
<accession>A0A1B1YTY0</accession>
<keyword evidence="9" id="KW-1185">Reference proteome</keyword>
<dbReference type="GO" id="GO:0030288">
    <property type="term" value="C:outer membrane-bounded periplasmic space"/>
    <property type="evidence" value="ECO:0007669"/>
    <property type="project" value="UniProtKB-ARBA"/>
</dbReference>
<dbReference type="PANTHER" id="PTHR30290:SF10">
    <property type="entry name" value="PERIPLASMIC OLIGOPEPTIDE-BINDING PROTEIN-RELATED"/>
    <property type="match status" value="1"/>
</dbReference>
<dbReference type="GO" id="GO:1904680">
    <property type="term" value="F:peptide transmembrane transporter activity"/>
    <property type="evidence" value="ECO:0007669"/>
    <property type="project" value="TreeGrafter"/>
</dbReference>
<dbReference type="PROSITE" id="PS51257">
    <property type="entry name" value="PROKAR_LIPOPROTEIN"/>
    <property type="match status" value="1"/>
</dbReference>
<dbReference type="Gene3D" id="3.10.105.10">
    <property type="entry name" value="Dipeptide-binding Protein, Domain 3"/>
    <property type="match status" value="1"/>
</dbReference>
<comment type="subcellular location">
    <subcellularLocation>
        <location evidence="1">Cell envelope</location>
    </subcellularLocation>
</comment>
<dbReference type="Proteomes" id="UP000092952">
    <property type="component" value="Chromosome"/>
</dbReference>
<organism evidence="8 9">
    <name type="scientific">Immundisolibacter cernigliae</name>
    <dbReference type="NCBI Taxonomy" id="1810504"/>
    <lineage>
        <taxon>Bacteria</taxon>
        <taxon>Pseudomonadati</taxon>
        <taxon>Pseudomonadota</taxon>
        <taxon>Gammaproteobacteria</taxon>
        <taxon>Immundisolibacterales</taxon>
        <taxon>Immundisolibacteraceae</taxon>
        <taxon>Immundisolibacter</taxon>
    </lineage>
</organism>
<name>A0A1B1YTY0_9GAMM</name>
<dbReference type="RefSeq" id="WP_068804113.1">
    <property type="nucleotide sequence ID" value="NZ_CP014671.1"/>
</dbReference>
<evidence type="ECO:0000256" key="2">
    <source>
        <dbReference type="ARBA" id="ARBA00005695"/>
    </source>
</evidence>
<keyword evidence="5" id="KW-0472">Membrane</keyword>
<dbReference type="SUPFAM" id="SSF53850">
    <property type="entry name" value="Periplasmic binding protein-like II"/>
    <property type="match status" value="1"/>
</dbReference>
<feature type="transmembrane region" description="Helical" evidence="5">
    <location>
        <begin position="686"/>
        <end position="707"/>
    </location>
</feature>
<evidence type="ECO:0000256" key="4">
    <source>
        <dbReference type="ARBA" id="ARBA00022729"/>
    </source>
</evidence>
<feature type="signal peptide" evidence="6">
    <location>
        <begin position="1"/>
        <end position="19"/>
    </location>
</feature>
<dbReference type="InterPro" id="IPR039424">
    <property type="entry name" value="SBP_5"/>
</dbReference>
<evidence type="ECO:0000313" key="8">
    <source>
        <dbReference type="EMBL" id="ANX04167.1"/>
    </source>
</evidence>
<comment type="similarity">
    <text evidence="2">Belongs to the bacterial solute-binding protein 5 family.</text>
</comment>
<dbReference type="CDD" id="cd08505">
    <property type="entry name" value="PBP2_NikA_DppA_OppA_like_18"/>
    <property type="match status" value="1"/>
</dbReference>
<evidence type="ECO:0000256" key="6">
    <source>
        <dbReference type="SAM" id="SignalP"/>
    </source>
</evidence>
<dbReference type="Pfam" id="PF00496">
    <property type="entry name" value="SBP_bac_5"/>
    <property type="match status" value="1"/>
</dbReference>
<dbReference type="KEGG" id="gbi:PG2T_08250"/>
<dbReference type="PANTHER" id="PTHR30290">
    <property type="entry name" value="PERIPLASMIC BINDING COMPONENT OF ABC TRANSPORTER"/>
    <property type="match status" value="1"/>
</dbReference>
<dbReference type="InterPro" id="IPR030678">
    <property type="entry name" value="Peptide/Ni-bd"/>
</dbReference>